<evidence type="ECO:0000313" key="2">
    <source>
        <dbReference type="EMBL" id="CAD8159762.1"/>
    </source>
</evidence>
<gene>
    <name evidence="2" type="ORF">POCTA_138.1.T0370151</name>
</gene>
<dbReference type="OMA" id="CEIQIVQ"/>
<evidence type="ECO:0000313" key="3">
    <source>
        <dbReference type="Proteomes" id="UP000683925"/>
    </source>
</evidence>
<reference evidence="2" key="1">
    <citation type="submission" date="2021-01" db="EMBL/GenBank/DDBJ databases">
        <authorList>
            <consortium name="Genoscope - CEA"/>
            <person name="William W."/>
        </authorList>
    </citation>
    <scope>NUCLEOTIDE SEQUENCE</scope>
</reference>
<proteinExistence type="predicted"/>
<comment type="caution">
    <text evidence="2">The sequence shown here is derived from an EMBL/GenBank/DDBJ whole genome shotgun (WGS) entry which is preliminary data.</text>
</comment>
<keyword evidence="3" id="KW-1185">Reference proteome</keyword>
<name>A0A8S1U6S6_PAROT</name>
<protein>
    <submittedName>
        <fullName evidence="2">Uncharacterized protein</fullName>
    </submittedName>
</protein>
<feature type="region of interest" description="Disordered" evidence="1">
    <location>
        <begin position="88"/>
        <end position="108"/>
    </location>
</feature>
<evidence type="ECO:0000256" key="1">
    <source>
        <dbReference type="SAM" id="MobiDB-lite"/>
    </source>
</evidence>
<sequence length="108" mass="12753">MGCCASEPRHNRNKEKVFCEQIQQDTLNNQQSQDQTLQPKYQEQTMEKVTCEIQIVQKNNKNHLVTLKENQYAVYNKDDLNAVEDQFFQDKHSQKPQEVDKANSDDDY</sequence>
<accession>A0A8S1U6S6</accession>
<dbReference type="AlphaFoldDB" id="A0A8S1U6S6"/>
<dbReference type="OrthoDB" id="290449at2759"/>
<dbReference type="Proteomes" id="UP000683925">
    <property type="component" value="Unassembled WGS sequence"/>
</dbReference>
<dbReference type="EMBL" id="CAJJDP010000037">
    <property type="protein sequence ID" value="CAD8159762.1"/>
    <property type="molecule type" value="Genomic_DNA"/>
</dbReference>
<organism evidence="2 3">
    <name type="scientific">Paramecium octaurelia</name>
    <dbReference type="NCBI Taxonomy" id="43137"/>
    <lineage>
        <taxon>Eukaryota</taxon>
        <taxon>Sar</taxon>
        <taxon>Alveolata</taxon>
        <taxon>Ciliophora</taxon>
        <taxon>Intramacronucleata</taxon>
        <taxon>Oligohymenophorea</taxon>
        <taxon>Peniculida</taxon>
        <taxon>Parameciidae</taxon>
        <taxon>Paramecium</taxon>
    </lineage>
</organism>